<comment type="subcellular location">
    <subcellularLocation>
        <location evidence="1">Cytoplasm</location>
        <location evidence="1">Cytoskeleton</location>
        <location evidence="1">Flagellum axoneme</location>
    </subcellularLocation>
</comment>
<dbReference type="InterPro" id="IPR042618">
    <property type="entry name" value="IQCG"/>
</dbReference>
<keyword evidence="7" id="KW-0206">Cytoskeleton</keyword>
<evidence type="ECO:0000256" key="7">
    <source>
        <dbReference type="ARBA" id="ARBA00023212"/>
    </source>
</evidence>
<dbReference type="PROSITE" id="PS50096">
    <property type="entry name" value="IQ"/>
    <property type="match status" value="1"/>
</dbReference>
<keyword evidence="8" id="KW-0966">Cell projection</keyword>
<comment type="similarity">
    <text evidence="2">Belongs to the DRC9 family.</text>
</comment>
<dbReference type="GeneID" id="112045650"/>
<protein>
    <recommendedName>
        <fullName evidence="3">Dynein regulatory complex protein 9</fullName>
    </recommendedName>
    <alternativeName>
        <fullName evidence="9">IQ domain-containing protein G</fullName>
    </alternativeName>
</protein>
<evidence type="ECO:0000256" key="4">
    <source>
        <dbReference type="ARBA" id="ARBA00022490"/>
    </source>
</evidence>
<keyword evidence="6" id="KW-0969">Cilium</keyword>
<dbReference type="Pfam" id="PF00612">
    <property type="entry name" value="IQ"/>
    <property type="match status" value="1"/>
</dbReference>
<evidence type="ECO:0000313" key="10">
    <source>
        <dbReference type="Proteomes" id="UP001652582"/>
    </source>
</evidence>
<evidence type="ECO:0000256" key="9">
    <source>
        <dbReference type="ARBA" id="ARBA00032183"/>
    </source>
</evidence>
<dbReference type="RefSeq" id="XP_052737181.1">
    <property type="nucleotide sequence ID" value="XM_052881221.1"/>
</dbReference>
<accession>A0ABM3LDP7</accession>
<keyword evidence="5" id="KW-0282">Flagellum</keyword>
<keyword evidence="10" id="KW-1185">Reference proteome</keyword>
<evidence type="ECO:0000256" key="1">
    <source>
        <dbReference type="ARBA" id="ARBA00004611"/>
    </source>
</evidence>
<evidence type="ECO:0000256" key="5">
    <source>
        <dbReference type="ARBA" id="ARBA00022846"/>
    </source>
</evidence>
<evidence type="ECO:0000256" key="6">
    <source>
        <dbReference type="ARBA" id="ARBA00023069"/>
    </source>
</evidence>
<gene>
    <name evidence="11" type="primary">LOC112045650</name>
</gene>
<dbReference type="Proteomes" id="UP001652582">
    <property type="component" value="Chromosome 4"/>
</dbReference>
<evidence type="ECO:0000313" key="11">
    <source>
        <dbReference type="RefSeq" id="XP_052737181.1"/>
    </source>
</evidence>
<name>A0ABM3LDP7_BICAN</name>
<evidence type="ECO:0000256" key="2">
    <source>
        <dbReference type="ARBA" id="ARBA00008222"/>
    </source>
</evidence>
<dbReference type="CDD" id="cd23766">
    <property type="entry name" value="IQCG"/>
    <property type="match status" value="1"/>
</dbReference>
<proteinExistence type="inferred from homology"/>
<keyword evidence="4" id="KW-0963">Cytoplasm</keyword>
<reference evidence="11" key="1">
    <citation type="submission" date="2025-08" db="UniProtKB">
        <authorList>
            <consortium name="RefSeq"/>
        </authorList>
    </citation>
    <scope>IDENTIFICATION</scope>
</reference>
<evidence type="ECO:0000256" key="3">
    <source>
        <dbReference type="ARBA" id="ARBA00013738"/>
    </source>
</evidence>
<dbReference type="PANTHER" id="PTHR14871">
    <property type="entry name" value="DYNEIN REGULATORY COMPLEX PROTEIN 9"/>
    <property type="match status" value="1"/>
</dbReference>
<organism evidence="10 11">
    <name type="scientific">Bicyclus anynana</name>
    <name type="common">Squinting bush brown butterfly</name>
    <dbReference type="NCBI Taxonomy" id="110368"/>
    <lineage>
        <taxon>Eukaryota</taxon>
        <taxon>Metazoa</taxon>
        <taxon>Ecdysozoa</taxon>
        <taxon>Arthropoda</taxon>
        <taxon>Hexapoda</taxon>
        <taxon>Insecta</taxon>
        <taxon>Pterygota</taxon>
        <taxon>Neoptera</taxon>
        <taxon>Endopterygota</taxon>
        <taxon>Lepidoptera</taxon>
        <taxon>Glossata</taxon>
        <taxon>Ditrysia</taxon>
        <taxon>Papilionoidea</taxon>
        <taxon>Nymphalidae</taxon>
        <taxon>Satyrinae</taxon>
        <taxon>Satyrini</taxon>
        <taxon>Mycalesina</taxon>
        <taxon>Bicyclus</taxon>
    </lineage>
</organism>
<sequence>MLENNAASVISLTTQNQKLKMSLDTNKKELQQTCQKRALELRSCDLKVASLRDSIKDTLFNARIQFDYAERWLCARAESVDLQYQVRPVAPAPQPDHEHCVHNELLRAYNLQIKEREDLLQYWKTRYATDTADIDVKLRDKYEKVRVTVARREEMEKLYNAHEGEMRAWLTFKKERAARLAREAKLRTAATRIQAWWRGVMVRRGLGVYRHLRNIKKPGAKTKKK</sequence>
<dbReference type="PANTHER" id="PTHR14871:SF1">
    <property type="entry name" value="DYNEIN REGULATORY COMPLEX PROTEIN 9"/>
    <property type="match status" value="1"/>
</dbReference>
<dbReference type="InterPro" id="IPR000048">
    <property type="entry name" value="IQ_motif_EF-hand-BS"/>
</dbReference>
<evidence type="ECO:0000256" key="8">
    <source>
        <dbReference type="ARBA" id="ARBA00023273"/>
    </source>
</evidence>